<evidence type="ECO:0000313" key="2">
    <source>
        <dbReference type="Proteomes" id="UP000295678"/>
    </source>
</evidence>
<dbReference type="EMBL" id="SMAK01000016">
    <property type="protein sequence ID" value="TCT04180.1"/>
    <property type="molecule type" value="Genomic_DNA"/>
</dbReference>
<sequence length="211" mass="21678">MTAGRALTPAELARLRELYETCPWMTVADIAALAQVVPGSVTRRARRHGWRRAAPLQDMFPAARADVAPPAAGAAAHLGRAAGCTATQEADDGGPGQAPDRRALIAALWRAVRMHVADLSAKAGAGEADAGRAAQTLMTIARTVEKLIEMERADAAARTGAPCDDGTAAAGPGGADAGRAALAARLEALLRERLARDDLADAACDDLPCVG</sequence>
<gene>
    <name evidence="1" type="ORF">EDC22_11656</name>
</gene>
<comment type="caution">
    <text evidence="1">The sequence shown here is derived from an EMBL/GenBank/DDBJ whole genome shotgun (WGS) entry which is preliminary data.</text>
</comment>
<protein>
    <submittedName>
        <fullName evidence="1">Uncharacterized protein</fullName>
    </submittedName>
</protein>
<name>A0A4R3LUA0_9HYPH</name>
<dbReference type="Proteomes" id="UP000295678">
    <property type="component" value="Unassembled WGS sequence"/>
</dbReference>
<keyword evidence="2" id="KW-1185">Reference proteome</keyword>
<evidence type="ECO:0000313" key="1">
    <source>
        <dbReference type="EMBL" id="TCT04180.1"/>
    </source>
</evidence>
<dbReference type="RefSeq" id="WP_245499820.1">
    <property type="nucleotide sequence ID" value="NZ_SMAK01000016.1"/>
</dbReference>
<organism evidence="1 2">
    <name type="scientific">Tepidamorphus gemmatus</name>
    <dbReference type="NCBI Taxonomy" id="747076"/>
    <lineage>
        <taxon>Bacteria</taxon>
        <taxon>Pseudomonadati</taxon>
        <taxon>Pseudomonadota</taxon>
        <taxon>Alphaproteobacteria</taxon>
        <taxon>Hyphomicrobiales</taxon>
        <taxon>Tepidamorphaceae</taxon>
        <taxon>Tepidamorphus</taxon>
    </lineage>
</organism>
<reference evidence="1 2" key="1">
    <citation type="submission" date="2019-03" db="EMBL/GenBank/DDBJ databases">
        <title>Genomic Encyclopedia of Type Strains, Phase IV (KMG-IV): sequencing the most valuable type-strain genomes for metagenomic binning, comparative biology and taxonomic classification.</title>
        <authorList>
            <person name="Goeker M."/>
        </authorList>
    </citation>
    <scope>NUCLEOTIDE SEQUENCE [LARGE SCALE GENOMIC DNA]</scope>
    <source>
        <strain evidence="1 2">DSM 19345</strain>
    </source>
</reference>
<proteinExistence type="predicted"/>
<accession>A0A4R3LUA0</accession>
<dbReference type="AlphaFoldDB" id="A0A4R3LUA0"/>